<dbReference type="Gene3D" id="3.90.950.10">
    <property type="match status" value="1"/>
</dbReference>
<dbReference type="GO" id="GO:0009117">
    <property type="term" value="P:nucleotide metabolic process"/>
    <property type="evidence" value="ECO:0007669"/>
    <property type="project" value="UniProtKB-KW"/>
</dbReference>
<dbReference type="GO" id="GO:0005737">
    <property type="term" value="C:cytoplasm"/>
    <property type="evidence" value="ECO:0007669"/>
    <property type="project" value="UniProtKB-SubCell"/>
</dbReference>
<comment type="catalytic activity">
    <reaction evidence="3">
        <text>a ribonucleoside 5'-triphosphate + H2O = a ribonucleoside 5'-phosphate + diphosphate + H(+)</text>
        <dbReference type="Rhea" id="RHEA:23996"/>
        <dbReference type="ChEBI" id="CHEBI:15377"/>
        <dbReference type="ChEBI" id="CHEBI:15378"/>
        <dbReference type="ChEBI" id="CHEBI:33019"/>
        <dbReference type="ChEBI" id="CHEBI:58043"/>
        <dbReference type="ChEBI" id="CHEBI:61557"/>
        <dbReference type="EC" id="3.6.1.9"/>
    </reaction>
</comment>
<dbReference type="Proteomes" id="UP000560081">
    <property type="component" value="Unassembled WGS sequence"/>
</dbReference>
<dbReference type="AlphaFoldDB" id="A0A4Y8X397"/>
<evidence type="ECO:0000313" key="5">
    <source>
        <dbReference type="Proteomes" id="UP000560081"/>
    </source>
</evidence>
<dbReference type="RefSeq" id="WP_135029075.1">
    <property type="nucleotide sequence ID" value="NZ_BMLA01000002.1"/>
</dbReference>
<evidence type="ECO:0000256" key="3">
    <source>
        <dbReference type="HAMAP-Rule" id="MF_00528"/>
    </source>
</evidence>
<dbReference type="PANTHER" id="PTHR43213:SF5">
    <property type="entry name" value="BIFUNCTIONAL DTTP_UTP PYROPHOSPHATASE_METHYLTRANSFERASE PROTEIN-RELATED"/>
    <property type="match status" value="1"/>
</dbReference>
<sequence length="232" mass="24222">MTPADDDGGRPCPGHPLLVLGSASPGRAEILRRARLPFRVVVSDVDEEALGAARPEATPEELALHLARAKGYDVAERLTAEGVECPTLVVGCDSVFELDGVAHGKPYEPEVAVERWREQSGRTGRLHTGQWVGLLTPGDDGAVPDAETCTTISADVHFAAVDEDTVRAYVATGEPLQCAGAFTIDGAGAALVESVDGDPNAVIGLSVAVLRAQCAELGLRFTDLWDSSNPGG</sequence>
<dbReference type="EMBL" id="JACHMC010000001">
    <property type="protein sequence ID" value="MBB4883259.1"/>
    <property type="molecule type" value="Genomic_DNA"/>
</dbReference>
<dbReference type="GO" id="GO:0047429">
    <property type="term" value="F:nucleoside triphosphate diphosphatase activity"/>
    <property type="evidence" value="ECO:0007669"/>
    <property type="project" value="UniProtKB-EC"/>
</dbReference>
<dbReference type="Pfam" id="PF02545">
    <property type="entry name" value="Maf"/>
    <property type="match status" value="1"/>
</dbReference>
<evidence type="ECO:0000313" key="4">
    <source>
        <dbReference type="EMBL" id="MBB4883259.1"/>
    </source>
</evidence>
<comment type="subcellular location">
    <subcellularLocation>
        <location evidence="3">Cytoplasm</location>
    </subcellularLocation>
</comment>
<comment type="cofactor">
    <cofactor evidence="1 3">
        <name>a divalent metal cation</name>
        <dbReference type="ChEBI" id="CHEBI:60240"/>
    </cofactor>
</comment>
<dbReference type="PANTHER" id="PTHR43213">
    <property type="entry name" value="BIFUNCTIONAL DTTP/UTP PYROPHOSPHATASE/METHYLTRANSFERASE PROTEIN-RELATED"/>
    <property type="match status" value="1"/>
</dbReference>
<protein>
    <recommendedName>
        <fullName evidence="3">Nucleoside triphosphate pyrophosphatase</fullName>
        <ecNumber evidence="3">3.6.1.9</ecNumber>
    </recommendedName>
    <alternativeName>
        <fullName evidence="3">Nucleotide pyrophosphatase</fullName>
        <shortName evidence="3">Nucleotide PPase</shortName>
    </alternativeName>
</protein>
<organism evidence="4 5">
    <name type="scientific">Micrococcus flavus</name>
    <dbReference type="NCBI Taxonomy" id="384602"/>
    <lineage>
        <taxon>Bacteria</taxon>
        <taxon>Bacillati</taxon>
        <taxon>Actinomycetota</taxon>
        <taxon>Actinomycetes</taxon>
        <taxon>Micrococcales</taxon>
        <taxon>Micrococcaceae</taxon>
        <taxon>Micrococcus</taxon>
    </lineage>
</organism>
<dbReference type="InterPro" id="IPR003697">
    <property type="entry name" value="Maf-like"/>
</dbReference>
<dbReference type="EC" id="3.6.1.9" evidence="3"/>
<gene>
    <name evidence="4" type="ORF">BJ976_001610</name>
</gene>
<name>A0A4Y8X397_9MICC</name>
<keyword evidence="2 3" id="KW-0378">Hydrolase</keyword>
<dbReference type="OrthoDB" id="3527985at2"/>
<comment type="function">
    <text evidence="3">Nucleoside triphosphate pyrophosphatase. May have a dual role in cell division arrest and in preventing the incorporation of modified nucleotides into cellular nucleic acids.</text>
</comment>
<keyword evidence="3" id="KW-0963">Cytoplasm</keyword>
<evidence type="ECO:0000256" key="1">
    <source>
        <dbReference type="ARBA" id="ARBA00001968"/>
    </source>
</evidence>
<comment type="caution">
    <text evidence="4">The sequence shown here is derived from an EMBL/GenBank/DDBJ whole genome shotgun (WGS) entry which is preliminary data.</text>
</comment>
<comment type="caution">
    <text evidence="3">Lacks conserved residue(s) required for the propagation of feature annotation.</text>
</comment>
<keyword evidence="5" id="KW-1185">Reference proteome</keyword>
<comment type="catalytic activity">
    <reaction evidence="3">
        <text>a 2'-deoxyribonucleoside 5'-triphosphate + H2O = a 2'-deoxyribonucleoside 5'-phosphate + diphosphate + H(+)</text>
        <dbReference type="Rhea" id="RHEA:44644"/>
        <dbReference type="ChEBI" id="CHEBI:15377"/>
        <dbReference type="ChEBI" id="CHEBI:15378"/>
        <dbReference type="ChEBI" id="CHEBI:33019"/>
        <dbReference type="ChEBI" id="CHEBI:61560"/>
        <dbReference type="ChEBI" id="CHEBI:65317"/>
        <dbReference type="EC" id="3.6.1.9"/>
    </reaction>
</comment>
<dbReference type="PIRSF" id="PIRSF006305">
    <property type="entry name" value="Maf"/>
    <property type="match status" value="1"/>
</dbReference>
<dbReference type="CDD" id="cd00555">
    <property type="entry name" value="Maf"/>
    <property type="match status" value="1"/>
</dbReference>
<dbReference type="SUPFAM" id="SSF52972">
    <property type="entry name" value="ITPase-like"/>
    <property type="match status" value="1"/>
</dbReference>
<keyword evidence="3" id="KW-0546">Nucleotide metabolism</keyword>
<dbReference type="NCBIfam" id="TIGR00172">
    <property type="entry name" value="maf"/>
    <property type="match status" value="1"/>
</dbReference>
<comment type="similarity">
    <text evidence="3">Belongs to the Maf family.</text>
</comment>
<dbReference type="HAMAP" id="MF_00528">
    <property type="entry name" value="Maf"/>
    <property type="match status" value="1"/>
</dbReference>
<evidence type="ECO:0000256" key="2">
    <source>
        <dbReference type="ARBA" id="ARBA00022801"/>
    </source>
</evidence>
<reference evidence="4 5" key="1">
    <citation type="submission" date="2020-08" db="EMBL/GenBank/DDBJ databases">
        <title>Sequencing the genomes of 1000 actinobacteria strains.</title>
        <authorList>
            <person name="Klenk H.-P."/>
        </authorList>
    </citation>
    <scope>NUCLEOTIDE SEQUENCE [LARGE SCALE GENOMIC DNA]</scope>
    <source>
        <strain evidence="4 5">DSM 19079</strain>
    </source>
</reference>
<feature type="active site" description="Proton acceptor" evidence="3">
    <location>
        <position position="93"/>
    </location>
</feature>
<proteinExistence type="inferred from homology"/>
<accession>A0A4Y8X397</accession>
<dbReference type="InterPro" id="IPR029001">
    <property type="entry name" value="ITPase-like_fam"/>
</dbReference>